<accession>L9L334</accession>
<name>L9L334_TUPCH</name>
<reference evidence="3" key="1">
    <citation type="submission" date="2012-07" db="EMBL/GenBank/DDBJ databases">
        <title>Genome of the Chinese tree shrew, a rising model animal genetically related to primates.</title>
        <authorList>
            <person name="Zhang G."/>
            <person name="Fan Y."/>
            <person name="Yao Y."/>
            <person name="Huang Z."/>
        </authorList>
    </citation>
    <scope>NUCLEOTIDE SEQUENCE [LARGE SCALE GENOMIC DNA]</scope>
</reference>
<dbReference type="AlphaFoldDB" id="L9L334"/>
<gene>
    <name evidence="2" type="ORF">TREES_T100016740</name>
</gene>
<evidence type="ECO:0000313" key="3">
    <source>
        <dbReference type="Proteomes" id="UP000011518"/>
    </source>
</evidence>
<feature type="compositionally biased region" description="Basic and acidic residues" evidence="1">
    <location>
        <begin position="99"/>
        <end position="111"/>
    </location>
</feature>
<dbReference type="EMBL" id="KB320530">
    <property type="protein sequence ID" value="ELW69471.1"/>
    <property type="molecule type" value="Genomic_DNA"/>
</dbReference>
<organism evidence="2 3">
    <name type="scientific">Tupaia chinensis</name>
    <name type="common">Chinese tree shrew</name>
    <name type="synonym">Tupaia belangeri chinensis</name>
    <dbReference type="NCBI Taxonomy" id="246437"/>
    <lineage>
        <taxon>Eukaryota</taxon>
        <taxon>Metazoa</taxon>
        <taxon>Chordata</taxon>
        <taxon>Craniata</taxon>
        <taxon>Vertebrata</taxon>
        <taxon>Euteleostomi</taxon>
        <taxon>Mammalia</taxon>
        <taxon>Eutheria</taxon>
        <taxon>Euarchontoglires</taxon>
        <taxon>Scandentia</taxon>
        <taxon>Tupaiidae</taxon>
        <taxon>Tupaia</taxon>
    </lineage>
</organism>
<evidence type="ECO:0000256" key="1">
    <source>
        <dbReference type="SAM" id="MobiDB-lite"/>
    </source>
</evidence>
<protein>
    <submittedName>
        <fullName evidence="2">Uncharacterized protein</fullName>
    </submittedName>
</protein>
<dbReference type="InParanoid" id="L9L334"/>
<keyword evidence="3" id="KW-1185">Reference proteome</keyword>
<proteinExistence type="predicted"/>
<sequence>MDLLPTWPPTLSLFSKSLCKAADVYTASYVIGKEGGDSDSDDNLQWLKHGPHDKDQTLAQVVCVKVISGWGKGTSKGQSNGFCAPIAAETNEEDNEALDMDRLQETRETDS</sequence>
<evidence type="ECO:0000313" key="2">
    <source>
        <dbReference type="EMBL" id="ELW69471.1"/>
    </source>
</evidence>
<feature type="region of interest" description="Disordered" evidence="1">
    <location>
        <begin position="88"/>
        <end position="111"/>
    </location>
</feature>
<dbReference type="Proteomes" id="UP000011518">
    <property type="component" value="Unassembled WGS sequence"/>
</dbReference>
<reference evidence="3" key="2">
    <citation type="journal article" date="2013" name="Nat. Commun.">
        <title>Genome of the Chinese tree shrew.</title>
        <authorList>
            <person name="Fan Y."/>
            <person name="Huang Z.Y."/>
            <person name="Cao C.C."/>
            <person name="Chen C.S."/>
            <person name="Chen Y.X."/>
            <person name="Fan D.D."/>
            <person name="He J."/>
            <person name="Hou H.L."/>
            <person name="Hu L."/>
            <person name="Hu X.T."/>
            <person name="Jiang X.T."/>
            <person name="Lai R."/>
            <person name="Lang Y.S."/>
            <person name="Liang B."/>
            <person name="Liao S.G."/>
            <person name="Mu D."/>
            <person name="Ma Y.Y."/>
            <person name="Niu Y.Y."/>
            <person name="Sun X.Q."/>
            <person name="Xia J.Q."/>
            <person name="Xiao J."/>
            <person name="Xiong Z.Q."/>
            <person name="Xu L."/>
            <person name="Yang L."/>
            <person name="Zhang Y."/>
            <person name="Zhao W."/>
            <person name="Zhao X.D."/>
            <person name="Zheng Y.T."/>
            <person name="Zhou J.M."/>
            <person name="Zhu Y.B."/>
            <person name="Zhang G.J."/>
            <person name="Wang J."/>
            <person name="Yao Y.G."/>
        </authorList>
    </citation>
    <scope>NUCLEOTIDE SEQUENCE [LARGE SCALE GENOMIC DNA]</scope>
</reference>